<dbReference type="PANTHER" id="PTHR23188:SF12">
    <property type="entry name" value="RNA POLYMERASE II-ASSOCIATED FACTOR 1 HOMOLOG"/>
    <property type="match status" value="1"/>
</dbReference>
<dbReference type="EMBL" id="CCBQ010000044">
    <property type="protein sequence ID" value="CDO95292.1"/>
    <property type="molecule type" value="Genomic_DNA"/>
</dbReference>
<dbReference type="AlphaFoldDB" id="A0A0A8LAP8"/>
<comment type="subcellular location">
    <subcellularLocation>
        <location evidence="1">Nucleus</location>
    </subcellularLocation>
</comment>
<dbReference type="Proteomes" id="UP000031516">
    <property type="component" value="Unassembled WGS sequence"/>
</dbReference>
<gene>
    <name evidence="5" type="ORF">KLDO_g3539</name>
</gene>
<dbReference type="Pfam" id="PF03985">
    <property type="entry name" value="Paf1"/>
    <property type="match status" value="1"/>
</dbReference>
<evidence type="ECO:0000256" key="4">
    <source>
        <dbReference type="SAM" id="MobiDB-lite"/>
    </source>
</evidence>
<dbReference type="InterPro" id="IPR007133">
    <property type="entry name" value="RNA_pol_II-assoc_Paf1"/>
</dbReference>
<feature type="compositionally biased region" description="Acidic residues" evidence="4">
    <location>
        <begin position="414"/>
        <end position="425"/>
    </location>
</feature>
<proteinExistence type="inferred from homology"/>
<accession>A0A0A8LAP8</accession>
<dbReference type="GO" id="GO:0000993">
    <property type="term" value="F:RNA polymerase II complex binding"/>
    <property type="evidence" value="ECO:0007669"/>
    <property type="project" value="TreeGrafter"/>
</dbReference>
<dbReference type="PANTHER" id="PTHR23188">
    <property type="entry name" value="RNA POLYMERASE II-ASSOCIATED FACTOR 1 HOMOLOG"/>
    <property type="match status" value="1"/>
</dbReference>
<name>A0A0A8LAP8_9SACH</name>
<dbReference type="GO" id="GO:0016593">
    <property type="term" value="C:Cdc73/Paf1 complex"/>
    <property type="evidence" value="ECO:0007669"/>
    <property type="project" value="InterPro"/>
</dbReference>
<sequence>MSRQELIAKIRYENELPAPLLPPKLIKFEASPDEDVSSSKLVTSLYAKTNVTPLIDLDHDLGMPLDLLTIPGVLNQQNVSGLYGYDNTKLQQEDRVLLRDPGMDKVVKSDLSKVTFLRRTEYVISTATAKADKFKRSRSVLEKEETLTPEQVLEKVESTFAHATDNLEKLHHPIKKKVKAVKAWNLLPDTVSMDQNYFTVKFVGSAALDNKEKDKYDMSTALLRPVELEEDEWISVYSTERDSSIKLSENLEQQIDEISHDDSVYKFKRFRDFDMKQLEPENPLSDLALRYDNKKDTVYYKPLRSRLELRRRRVNDVLRPLVREQNWDQINVRLRAPTARETNGRDAVRMRYDPIDFPALDDDEDEDGDIAENASDGSHNEGASASQPSPSEGATDPAGAESEGKSVQPKSDSEAVDAADELPFEEADKTKPQTSV</sequence>
<feature type="compositionally biased region" description="Basic and acidic residues" evidence="4">
    <location>
        <begin position="426"/>
        <end position="436"/>
    </location>
</feature>
<keyword evidence="3" id="KW-0539">Nucleus</keyword>
<feature type="compositionally biased region" description="Acidic residues" evidence="4">
    <location>
        <begin position="359"/>
        <end position="370"/>
    </location>
</feature>
<evidence type="ECO:0000256" key="2">
    <source>
        <dbReference type="ARBA" id="ARBA00007560"/>
    </source>
</evidence>
<keyword evidence="6" id="KW-1185">Reference proteome</keyword>
<comment type="caution">
    <text evidence="5">The sequence shown here is derived from an EMBL/GenBank/DDBJ whole genome shotgun (WGS) entry which is preliminary data.</text>
</comment>
<reference evidence="5 6" key="1">
    <citation type="submission" date="2014-03" db="EMBL/GenBank/DDBJ databases">
        <title>The genome of Kluyveromyces dobzhanskii.</title>
        <authorList>
            <person name="Nystedt B."/>
            <person name="Astrom S."/>
        </authorList>
    </citation>
    <scope>NUCLEOTIDE SEQUENCE [LARGE SCALE GENOMIC DNA]</scope>
    <source>
        <strain evidence="5 6">CBS 2104</strain>
    </source>
</reference>
<dbReference type="OrthoDB" id="10260285at2759"/>
<feature type="region of interest" description="Disordered" evidence="4">
    <location>
        <begin position="356"/>
        <end position="436"/>
    </location>
</feature>
<evidence type="ECO:0000256" key="3">
    <source>
        <dbReference type="ARBA" id="ARBA00023242"/>
    </source>
</evidence>
<dbReference type="GO" id="GO:0006368">
    <property type="term" value="P:transcription elongation by RNA polymerase II"/>
    <property type="evidence" value="ECO:0007669"/>
    <property type="project" value="InterPro"/>
</dbReference>
<protein>
    <submittedName>
        <fullName evidence="5">WGS project CCBQ000000000 data, contig 00272</fullName>
    </submittedName>
</protein>
<dbReference type="GO" id="GO:0003682">
    <property type="term" value="F:chromatin binding"/>
    <property type="evidence" value="ECO:0007669"/>
    <property type="project" value="TreeGrafter"/>
</dbReference>
<feature type="compositionally biased region" description="Polar residues" evidence="4">
    <location>
        <begin position="375"/>
        <end position="392"/>
    </location>
</feature>
<evidence type="ECO:0000313" key="5">
    <source>
        <dbReference type="EMBL" id="CDO95292.1"/>
    </source>
</evidence>
<comment type="similarity">
    <text evidence="2">Belongs to the PAF1 family.</text>
</comment>
<evidence type="ECO:0000256" key="1">
    <source>
        <dbReference type="ARBA" id="ARBA00004123"/>
    </source>
</evidence>
<organism evidence="5 6">
    <name type="scientific">Kluyveromyces dobzhanskii CBS 2104</name>
    <dbReference type="NCBI Taxonomy" id="1427455"/>
    <lineage>
        <taxon>Eukaryota</taxon>
        <taxon>Fungi</taxon>
        <taxon>Dikarya</taxon>
        <taxon>Ascomycota</taxon>
        <taxon>Saccharomycotina</taxon>
        <taxon>Saccharomycetes</taxon>
        <taxon>Saccharomycetales</taxon>
        <taxon>Saccharomycetaceae</taxon>
        <taxon>Kluyveromyces</taxon>
    </lineage>
</organism>
<evidence type="ECO:0000313" key="6">
    <source>
        <dbReference type="Proteomes" id="UP000031516"/>
    </source>
</evidence>